<sequence length="112" mass="12758">MAQHDDDWTQQNEGPYDVISIESISSDEWAREIARRPGMYLGSATFERAVGFIHGLEHPLIVKCRTPEDTAALPTSRHAELLRRNDDLDEAETIRQLEPVLVELFDALKGER</sequence>
<proteinExistence type="predicted"/>
<keyword evidence="2" id="KW-1185">Reference proteome</keyword>
<dbReference type="EMBL" id="BAABAF010000004">
    <property type="protein sequence ID" value="GAA3762845.1"/>
    <property type="molecule type" value="Genomic_DNA"/>
</dbReference>
<organism evidence="1 2">
    <name type="scientific">Microbacterium kribbense</name>
    <dbReference type="NCBI Taxonomy" id="433645"/>
    <lineage>
        <taxon>Bacteria</taxon>
        <taxon>Bacillati</taxon>
        <taxon>Actinomycetota</taxon>
        <taxon>Actinomycetes</taxon>
        <taxon>Micrococcales</taxon>
        <taxon>Microbacteriaceae</taxon>
        <taxon>Microbacterium</taxon>
    </lineage>
</organism>
<comment type="caution">
    <text evidence="1">The sequence shown here is derived from an EMBL/GenBank/DDBJ whole genome shotgun (WGS) entry which is preliminary data.</text>
</comment>
<protein>
    <submittedName>
        <fullName evidence="1">Uncharacterized protein</fullName>
    </submittedName>
</protein>
<evidence type="ECO:0000313" key="1">
    <source>
        <dbReference type="EMBL" id="GAA3762845.1"/>
    </source>
</evidence>
<evidence type="ECO:0000313" key="2">
    <source>
        <dbReference type="Proteomes" id="UP001500540"/>
    </source>
</evidence>
<reference evidence="2" key="1">
    <citation type="journal article" date="2019" name="Int. J. Syst. Evol. Microbiol.">
        <title>The Global Catalogue of Microorganisms (GCM) 10K type strain sequencing project: providing services to taxonomists for standard genome sequencing and annotation.</title>
        <authorList>
            <consortium name="The Broad Institute Genomics Platform"/>
            <consortium name="The Broad Institute Genome Sequencing Center for Infectious Disease"/>
            <person name="Wu L."/>
            <person name="Ma J."/>
        </authorList>
    </citation>
    <scope>NUCLEOTIDE SEQUENCE [LARGE SCALE GENOMIC DNA]</scope>
    <source>
        <strain evidence="2">JCM 16950</strain>
    </source>
</reference>
<dbReference type="RefSeq" id="WP_344781984.1">
    <property type="nucleotide sequence ID" value="NZ_BAABAF010000004.1"/>
</dbReference>
<name>A0ABP7GJW8_9MICO</name>
<gene>
    <name evidence="1" type="ORF">GCM10022240_14190</name>
</gene>
<dbReference type="Proteomes" id="UP001500540">
    <property type="component" value="Unassembled WGS sequence"/>
</dbReference>
<accession>A0ABP7GJW8</accession>